<dbReference type="EMBL" id="GBXM01016202">
    <property type="protein sequence ID" value="JAH92375.1"/>
    <property type="molecule type" value="Transcribed_RNA"/>
</dbReference>
<evidence type="ECO:0000313" key="1">
    <source>
        <dbReference type="EMBL" id="JAH92375.1"/>
    </source>
</evidence>
<sequence length="79" mass="9212">MVCLFNQMYYCLSISDFLIRQCIHYVECYMTNSNRPYCLVSKCASACLECLLTKIMFVKLAVPLEIHLQNKCTILYQIA</sequence>
<reference evidence="1" key="1">
    <citation type="submission" date="2014-11" db="EMBL/GenBank/DDBJ databases">
        <authorList>
            <person name="Amaro Gonzalez C."/>
        </authorList>
    </citation>
    <scope>NUCLEOTIDE SEQUENCE</scope>
</reference>
<organism evidence="1">
    <name type="scientific">Anguilla anguilla</name>
    <name type="common">European freshwater eel</name>
    <name type="synonym">Muraena anguilla</name>
    <dbReference type="NCBI Taxonomy" id="7936"/>
    <lineage>
        <taxon>Eukaryota</taxon>
        <taxon>Metazoa</taxon>
        <taxon>Chordata</taxon>
        <taxon>Craniata</taxon>
        <taxon>Vertebrata</taxon>
        <taxon>Euteleostomi</taxon>
        <taxon>Actinopterygii</taxon>
        <taxon>Neopterygii</taxon>
        <taxon>Teleostei</taxon>
        <taxon>Anguilliformes</taxon>
        <taxon>Anguillidae</taxon>
        <taxon>Anguilla</taxon>
    </lineage>
</organism>
<reference evidence="1" key="2">
    <citation type="journal article" date="2015" name="Fish Shellfish Immunol.">
        <title>Early steps in the European eel (Anguilla anguilla)-Vibrio vulnificus interaction in the gills: Role of the RtxA13 toxin.</title>
        <authorList>
            <person name="Callol A."/>
            <person name="Pajuelo D."/>
            <person name="Ebbesson L."/>
            <person name="Teles M."/>
            <person name="MacKenzie S."/>
            <person name="Amaro C."/>
        </authorList>
    </citation>
    <scope>NUCLEOTIDE SEQUENCE</scope>
</reference>
<dbReference type="AlphaFoldDB" id="A0A0E9WS56"/>
<name>A0A0E9WS56_ANGAN</name>
<proteinExistence type="predicted"/>
<accession>A0A0E9WS56</accession>
<protein>
    <submittedName>
        <fullName evidence="1">Uncharacterized protein</fullName>
    </submittedName>
</protein>